<sequence>MWAYGTTVAMMHVRMPEVPLDEEFPEESSHFREYRGGVPFQPSPCCLGCCAVIRSLCLGGRKESRLSLMSTTKKAFSTIDHTIPESKERL</sequence>
<organism evidence="1 2">
    <name type="scientific">Pleurodeles waltl</name>
    <name type="common">Iberian ribbed newt</name>
    <dbReference type="NCBI Taxonomy" id="8319"/>
    <lineage>
        <taxon>Eukaryota</taxon>
        <taxon>Metazoa</taxon>
        <taxon>Chordata</taxon>
        <taxon>Craniata</taxon>
        <taxon>Vertebrata</taxon>
        <taxon>Euteleostomi</taxon>
        <taxon>Amphibia</taxon>
        <taxon>Batrachia</taxon>
        <taxon>Caudata</taxon>
        <taxon>Salamandroidea</taxon>
        <taxon>Salamandridae</taxon>
        <taxon>Pleurodelinae</taxon>
        <taxon>Pleurodeles</taxon>
    </lineage>
</organism>
<comment type="caution">
    <text evidence="1">The sequence shown here is derived from an EMBL/GenBank/DDBJ whole genome shotgun (WGS) entry which is preliminary data.</text>
</comment>
<evidence type="ECO:0000313" key="1">
    <source>
        <dbReference type="EMBL" id="KAJ1120748.1"/>
    </source>
</evidence>
<name>A0AAV7P4X0_PLEWA</name>
<gene>
    <name evidence="1" type="ORF">NDU88_008899</name>
</gene>
<keyword evidence="2" id="KW-1185">Reference proteome</keyword>
<dbReference type="AlphaFoldDB" id="A0AAV7P4X0"/>
<reference evidence="1" key="1">
    <citation type="journal article" date="2022" name="bioRxiv">
        <title>Sequencing and chromosome-scale assembly of the giantPleurodeles waltlgenome.</title>
        <authorList>
            <person name="Brown T."/>
            <person name="Elewa A."/>
            <person name="Iarovenko S."/>
            <person name="Subramanian E."/>
            <person name="Araus A.J."/>
            <person name="Petzold A."/>
            <person name="Susuki M."/>
            <person name="Suzuki K.-i.T."/>
            <person name="Hayashi T."/>
            <person name="Toyoda A."/>
            <person name="Oliveira C."/>
            <person name="Osipova E."/>
            <person name="Leigh N.D."/>
            <person name="Simon A."/>
            <person name="Yun M.H."/>
        </authorList>
    </citation>
    <scope>NUCLEOTIDE SEQUENCE</scope>
    <source>
        <strain evidence="1">20211129_DDA</strain>
        <tissue evidence="1">Liver</tissue>
    </source>
</reference>
<evidence type="ECO:0000313" key="2">
    <source>
        <dbReference type="Proteomes" id="UP001066276"/>
    </source>
</evidence>
<protein>
    <submittedName>
        <fullName evidence="1">Uncharacterized protein</fullName>
    </submittedName>
</protein>
<dbReference type="EMBL" id="JANPWB010000012">
    <property type="protein sequence ID" value="KAJ1120748.1"/>
    <property type="molecule type" value="Genomic_DNA"/>
</dbReference>
<proteinExistence type="predicted"/>
<accession>A0AAV7P4X0</accession>
<dbReference type="Proteomes" id="UP001066276">
    <property type="component" value="Chromosome 8"/>
</dbReference>